<evidence type="ECO:0000256" key="1">
    <source>
        <dbReference type="ARBA" id="ARBA00004245"/>
    </source>
</evidence>
<proteinExistence type="inferred from homology"/>
<accession>A0ABQ7GH02</accession>
<feature type="domain" description="Gamma tubulin complex component C-terminal" evidence="7">
    <location>
        <begin position="542"/>
        <end position="817"/>
    </location>
</feature>
<sequence>MENTQTSFVHRLVNHTLVQSKVSEKDRQAHSAQLFSYAVRILGSKLSSKALNDEQAVLQALRQELEQQGKASNAARLLECHQGLCSNASLSSSTRSGVLRLLRLCAGSGRSRPSGEDLLGSTVSYLSKGGLQALANIPGGTVSRPGSASTAPPQPFNPLQQQQQQQQHHQQAEAYSVSFPPSLSSSFSSYHSSGPARQEHDHLRRQRGAAAVSTHDSASISSVKEPLLVRDVLRVKAHADAGAASTIPTASSATSPAAGGPDSGERWGAGAGTQGGGGAVRQALCSTLATELADFYRLMAVLEAHAMQPMPTPGDVDASGPYLTLRRLVVWLGEPLRRMRLLALLADSTQGLGGGALAGALYAHAQHGDPFVSSYVSKVLHVACVPLFDMIRRWVFEGVLEDLHGEFFVRKADWVADLVASARGGDTGGLATLELSGGAEAQAGGKGRDLWRNGYWLEPAQLPSAFISEQLAQKVLRAGKSINFLQDVCGDGPWVQEAASAAAAAAAQAASFGHVEALERVVSTASAMVDRRLMEVLMGRFQFAKHCDAVRRYLLLGQGGESGWDVFTLRYDVRGPLATIFTRDAMGQYLRVFALLWRLKRVESALSSSWMVLQCEVERALSKFPQNQKGQAAERVQRQCLQLRSEMSHFVTNLQYYLMFEVMESAWQELSRRVSCAADLDQLIDAHEDYLSTLIRKALLDAGSEALRVTLAELTSNMLGLHGVVQRFNEVVQSAERRLLAKQWRVKERTAAGQWGTVAGEDDISSVPAEELLPVERRVDELQRVHARALQTFTQQLPAQAHDEVRFLLYRLDFQEFARRRSAIDEIL</sequence>
<dbReference type="Proteomes" id="UP000815325">
    <property type="component" value="Unassembled WGS sequence"/>
</dbReference>
<evidence type="ECO:0000259" key="8">
    <source>
        <dbReference type="Pfam" id="PF17681"/>
    </source>
</evidence>
<evidence type="ECO:0000313" key="9">
    <source>
        <dbReference type="EMBL" id="KAF5833877.1"/>
    </source>
</evidence>
<feature type="region of interest" description="Disordered" evidence="6">
    <location>
        <begin position="136"/>
        <end position="217"/>
    </location>
</feature>
<dbReference type="Pfam" id="PF04130">
    <property type="entry name" value="GCP_C_terminal"/>
    <property type="match status" value="1"/>
</dbReference>
<keyword evidence="5" id="KW-0206">Cytoskeleton</keyword>
<dbReference type="InterPro" id="IPR042241">
    <property type="entry name" value="GCP_C_sf"/>
</dbReference>
<evidence type="ECO:0000256" key="5">
    <source>
        <dbReference type="ARBA" id="ARBA00023212"/>
    </source>
</evidence>
<feature type="region of interest" description="Disordered" evidence="6">
    <location>
        <begin position="242"/>
        <end position="274"/>
    </location>
</feature>
<evidence type="ECO:0000259" key="7">
    <source>
        <dbReference type="Pfam" id="PF04130"/>
    </source>
</evidence>
<dbReference type="InterPro" id="IPR007259">
    <property type="entry name" value="GCP"/>
</dbReference>
<dbReference type="PANTHER" id="PTHR19302">
    <property type="entry name" value="GAMMA TUBULIN COMPLEX PROTEIN"/>
    <property type="match status" value="1"/>
</dbReference>
<evidence type="ECO:0000256" key="3">
    <source>
        <dbReference type="ARBA" id="ARBA00022490"/>
    </source>
</evidence>
<feature type="compositionally biased region" description="Low complexity" evidence="6">
    <location>
        <begin position="242"/>
        <end position="260"/>
    </location>
</feature>
<protein>
    <submittedName>
        <fullName evidence="9">Spc98 family-domain-containing protein</fullName>
    </submittedName>
</protein>
<evidence type="ECO:0000256" key="4">
    <source>
        <dbReference type="ARBA" id="ARBA00022701"/>
    </source>
</evidence>
<evidence type="ECO:0000256" key="2">
    <source>
        <dbReference type="ARBA" id="ARBA00010337"/>
    </source>
</evidence>
<reference evidence="9" key="1">
    <citation type="submission" date="2017-08" db="EMBL/GenBank/DDBJ databases">
        <authorList>
            <person name="Polle J.E."/>
            <person name="Barry K."/>
            <person name="Cushman J."/>
            <person name="Schmutz J."/>
            <person name="Tran D."/>
            <person name="Hathwaick L.T."/>
            <person name="Yim W.C."/>
            <person name="Jenkins J."/>
            <person name="Mckie-Krisberg Z.M."/>
            <person name="Prochnik S."/>
            <person name="Lindquist E."/>
            <person name="Dockter R.B."/>
            <person name="Adam C."/>
            <person name="Molina H."/>
            <person name="Bunkerborg J."/>
            <person name="Jin E."/>
            <person name="Buchheim M."/>
            <person name="Magnuson J."/>
        </authorList>
    </citation>
    <scope>NUCLEOTIDE SEQUENCE</scope>
    <source>
        <strain evidence="9">CCAP 19/18</strain>
    </source>
</reference>
<dbReference type="EMBL" id="MU069786">
    <property type="protein sequence ID" value="KAF5833877.1"/>
    <property type="molecule type" value="Genomic_DNA"/>
</dbReference>
<dbReference type="Gene3D" id="1.20.120.1900">
    <property type="entry name" value="Gamma-tubulin complex, C-terminal domain"/>
    <property type="match status" value="1"/>
</dbReference>
<comment type="caution">
    <text evidence="9">The sequence shown here is derived from an EMBL/GenBank/DDBJ whole genome shotgun (WGS) entry which is preliminary data.</text>
</comment>
<feature type="domain" description="Gamma tubulin complex component protein N-terminal" evidence="8">
    <location>
        <begin position="276"/>
        <end position="538"/>
    </location>
</feature>
<organism evidence="9 10">
    <name type="scientific">Dunaliella salina</name>
    <name type="common">Green alga</name>
    <name type="synonym">Protococcus salinus</name>
    <dbReference type="NCBI Taxonomy" id="3046"/>
    <lineage>
        <taxon>Eukaryota</taxon>
        <taxon>Viridiplantae</taxon>
        <taxon>Chlorophyta</taxon>
        <taxon>core chlorophytes</taxon>
        <taxon>Chlorophyceae</taxon>
        <taxon>CS clade</taxon>
        <taxon>Chlamydomonadales</taxon>
        <taxon>Dunaliellaceae</taxon>
        <taxon>Dunaliella</taxon>
    </lineage>
</organism>
<name>A0ABQ7GH02_DUNSA</name>
<evidence type="ECO:0000313" key="10">
    <source>
        <dbReference type="Proteomes" id="UP000815325"/>
    </source>
</evidence>
<dbReference type="Pfam" id="PF17681">
    <property type="entry name" value="GCP_N_terminal"/>
    <property type="match status" value="1"/>
</dbReference>
<comment type="subcellular location">
    <subcellularLocation>
        <location evidence="1">Cytoplasm</location>
        <location evidence="1">Cytoskeleton</location>
    </subcellularLocation>
</comment>
<keyword evidence="4" id="KW-0493">Microtubule</keyword>
<comment type="similarity">
    <text evidence="2">Belongs to the TUBGCP family.</text>
</comment>
<feature type="compositionally biased region" description="Low complexity" evidence="6">
    <location>
        <begin position="160"/>
        <end position="193"/>
    </location>
</feature>
<dbReference type="PANTHER" id="PTHR19302:SF14">
    <property type="entry name" value="GAMMA-TUBULIN COMPLEX COMPONENT 3"/>
    <property type="match status" value="1"/>
</dbReference>
<evidence type="ECO:0000256" key="6">
    <source>
        <dbReference type="SAM" id="MobiDB-lite"/>
    </source>
</evidence>
<keyword evidence="10" id="KW-1185">Reference proteome</keyword>
<gene>
    <name evidence="9" type="ORF">DUNSADRAFT_9672</name>
</gene>
<dbReference type="InterPro" id="IPR041470">
    <property type="entry name" value="GCP_N"/>
</dbReference>
<keyword evidence="3" id="KW-0963">Cytoplasm</keyword>
<dbReference type="InterPro" id="IPR040457">
    <property type="entry name" value="GCP_C"/>
</dbReference>